<comment type="similarity">
    <text evidence="9">Belongs to the MntA antitoxin family.</text>
</comment>
<evidence type="ECO:0000256" key="4">
    <source>
        <dbReference type="ARBA" id="ARBA00022695"/>
    </source>
</evidence>
<dbReference type="PANTHER" id="PTHR33571:SF14">
    <property type="entry name" value="PROTEIN ADENYLYLTRANSFERASE MJ0435-RELATED"/>
    <property type="match status" value="1"/>
</dbReference>
<keyword evidence="3" id="KW-0808">Transferase</keyword>
<gene>
    <name evidence="11" type="ORF">ENQ87_10805</name>
</gene>
<keyword evidence="4" id="KW-0548">Nucleotidyltransferase</keyword>
<dbReference type="GO" id="GO:0046872">
    <property type="term" value="F:metal ion binding"/>
    <property type="evidence" value="ECO:0007669"/>
    <property type="project" value="UniProtKB-KW"/>
</dbReference>
<organism evidence="11">
    <name type="scientific">Geobacter metallireducens</name>
    <dbReference type="NCBI Taxonomy" id="28232"/>
    <lineage>
        <taxon>Bacteria</taxon>
        <taxon>Pseudomonadati</taxon>
        <taxon>Thermodesulfobacteriota</taxon>
        <taxon>Desulfuromonadia</taxon>
        <taxon>Geobacterales</taxon>
        <taxon>Geobacteraceae</taxon>
        <taxon>Geobacter</taxon>
    </lineage>
</organism>
<dbReference type="GO" id="GO:0016779">
    <property type="term" value="F:nucleotidyltransferase activity"/>
    <property type="evidence" value="ECO:0007669"/>
    <property type="project" value="UniProtKB-KW"/>
</dbReference>
<keyword evidence="7" id="KW-0067">ATP-binding</keyword>
<evidence type="ECO:0000256" key="9">
    <source>
        <dbReference type="ARBA" id="ARBA00038276"/>
    </source>
</evidence>
<dbReference type="EMBL" id="DSOV01000046">
    <property type="protein sequence ID" value="HEN42842.1"/>
    <property type="molecule type" value="Genomic_DNA"/>
</dbReference>
<dbReference type="SUPFAM" id="SSF81301">
    <property type="entry name" value="Nucleotidyltransferase"/>
    <property type="match status" value="1"/>
</dbReference>
<feature type="domain" description="Polymerase nucleotidyl transferase" evidence="10">
    <location>
        <begin position="23"/>
        <end position="94"/>
    </location>
</feature>
<keyword evidence="6" id="KW-0547">Nucleotide-binding</keyword>
<dbReference type="GO" id="GO:0005524">
    <property type="term" value="F:ATP binding"/>
    <property type="evidence" value="ECO:0007669"/>
    <property type="project" value="UniProtKB-KW"/>
</dbReference>
<evidence type="ECO:0000256" key="1">
    <source>
        <dbReference type="ARBA" id="ARBA00001946"/>
    </source>
</evidence>
<evidence type="ECO:0000256" key="5">
    <source>
        <dbReference type="ARBA" id="ARBA00022723"/>
    </source>
</evidence>
<dbReference type="Pfam" id="PF01909">
    <property type="entry name" value="NTP_transf_2"/>
    <property type="match status" value="1"/>
</dbReference>
<evidence type="ECO:0000256" key="3">
    <source>
        <dbReference type="ARBA" id="ARBA00022679"/>
    </source>
</evidence>
<accession>A0A831UD60</accession>
<evidence type="ECO:0000256" key="2">
    <source>
        <dbReference type="ARBA" id="ARBA00022649"/>
    </source>
</evidence>
<dbReference type="InterPro" id="IPR002934">
    <property type="entry name" value="Polymerase_NTP_transf_dom"/>
</dbReference>
<protein>
    <recommendedName>
        <fullName evidence="10">Polymerase nucleotidyl transferase domain-containing protein</fullName>
    </recommendedName>
</protein>
<name>A0A831UD60_GEOME</name>
<reference evidence="11" key="1">
    <citation type="journal article" date="2020" name="mSystems">
        <title>Genome- and Community-Level Interaction Insights into Carbon Utilization and Element Cycling Functions of Hydrothermarchaeota in Hydrothermal Sediment.</title>
        <authorList>
            <person name="Zhou Z."/>
            <person name="Liu Y."/>
            <person name="Xu W."/>
            <person name="Pan J."/>
            <person name="Luo Z.H."/>
            <person name="Li M."/>
        </authorList>
    </citation>
    <scope>NUCLEOTIDE SEQUENCE [LARGE SCALE GENOMIC DNA]</scope>
    <source>
        <strain evidence="11">SpSt-349</strain>
    </source>
</reference>
<evidence type="ECO:0000256" key="6">
    <source>
        <dbReference type="ARBA" id="ARBA00022741"/>
    </source>
</evidence>
<sequence length="98" mass="11173">MAQREAVTPFDEMIVSFMARNGAERVGVFGSYARGEARPDSDLDLLVWFSEQKSLLGLIRLERELSELLGVKIDLLTEGAISPYLIDRIRRELKVIYQ</sequence>
<comment type="cofactor">
    <cofactor evidence="1">
        <name>Mg(2+)</name>
        <dbReference type="ChEBI" id="CHEBI:18420"/>
    </cofactor>
</comment>
<evidence type="ECO:0000313" key="11">
    <source>
        <dbReference type="EMBL" id="HEN42842.1"/>
    </source>
</evidence>
<dbReference type="PANTHER" id="PTHR33571">
    <property type="entry name" value="SSL8005 PROTEIN"/>
    <property type="match status" value="1"/>
</dbReference>
<proteinExistence type="inferred from homology"/>
<dbReference type="Gene3D" id="3.30.460.10">
    <property type="entry name" value="Beta Polymerase, domain 2"/>
    <property type="match status" value="1"/>
</dbReference>
<evidence type="ECO:0000256" key="8">
    <source>
        <dbReference type="ARBA" id="ARBA00022842"/>
    </source>
</evidence>
<keyword evidence="5" id="KW-0479">Metal-binding</keyword>
<comment type="caution">
    <text evidence="11">The sequence shown here is derived from an EMBL/GenBank/DDBJ whole genome shotgun (WGS) entry which is preliminary data.</text>
</comment>
<evidence type="ECO:0000259" key="10">
    <source>
        <dbReference type="Pfam" id="PF01909"/>
    </source>
</evidence>
<dbReference type="InterPro" id="IPR043519">
    <property type="entry name" value="NT_sf"/>
</dbReference>
<dbReference type="InterPro" id="IPR052038">
    <property type="entry name" value="Type-VII_TA_antitoxin"/>
</dbReference>
<evidence type="ECO:0000256" key="7">
    <source>
        <dbReference type="ARBA" id="ARBA00022840"/>
    </source>
</evidence>
<keyword evidence="2" id="KW-1277">Toxin-antitoxin system</keyword>
<dbReference type="AlphaFoldDB" id="A0A831UD60"/>
<dbReference type="CDD" id="cd05403">
    <property type="entry name" value="NT_KNTase_like"/>
    <property type="match status" value="1"/>
</dbReference>
<keyword evidence="8" id="KW-0460">Magnesium</keyword>